<keyword evidence="1" id="KW-0732">Signal</keyword>
<dbReference type="AlphaFoldDB" id="A0A0B7NRH9"/>
<gene>
    <name evidence="2" type="ORF">PFCIRM138_07690</name>
</gene>
<accession>A0A0B7NRH9</accession>
<evidence type="ECO:0000256" key="1">
    <source>
        <dbReference type="SAM" id="SignalP"/>
    </source>
</evidence>
<evidence type="ECO:0000313" key="2">
    <source>
        <dbReference type="EMBL" id="CEP26465.1"/>
    </source>
</evidence>
<feature type="signal peptide" evidence="1">
    <location>
        <begin position="1"/>
        <end position="29"/>
    </location>
</feature>
<feature type="chain" id="PRO_5039054515" description="Lipoprotein" evidence="1">
    <location>
        <begin position="30"/>
        <end position="319"/>
    </location>
</feature>
<reference evidence="2" key="1">
    <citation type="submission" date="2014-08" db="EMBL/GenBank/DDBJ databases">
        <authorList>
            <person name="Falentin Helene"/>
        </authorList>
    </citation>
    <scope>NUCLEOTIDE SEQUENCE</scope>
</reference>
<protein>
    <recommendedName>
        <fullName evidence="3">Lipoprotein</fullName>
    </recommendedName>
</protein>
<organism evidence="2">
    <name type="scientific">Propionibacterium freudenreichii subsp. freudenreichii</name>
    <dbReference type="NCBI Taxonomy" id="66712"/>
    <lineage>
        <taxon>Bacteria</taxon>
        <taxon>Bacillati</taxon>
        <taxon>Actinomycetota</taxon>
        <taxon>Actinomycetes</taxon>
        <taxon>Propionibacteriales</taxon>
        <taxon>Propionibacteriaceae</taxon>
        <taxon>Propionibacterium</taxon>
    </lineage>
</organism>
<dbReference type="EMBL" id="LM676412">
    <property type="protein sequence ID" value="CEP26465.1"/>
    <property type="molecule type" value="Genomic_DNA"/>
</dbReference>
<evidence type="ECO:0008006" key="3">
    <source>
        <dbReference type="Google" id="ProtNLM"/>
    </source>
</evidence>
<proteinExistence type="predicted"/>
<sequence length="319" mass="33730">MVAMSHTVRGYLRALGAPVALVFAVTACGAPQAGQASSSATTPANAQSTQAPAFDLTVAGHARQVIDFLVAASGNKPVLRVEVTPTAANITYLEDDQAHTIGYANGHISPVDSTVKYINQAQFKPSGFNIDNVGELFEKAGEISGSRQQQDLQINEYNQGVVLMTVTTTPETSTVFFRPDGSIVNKLDFSTADGMREGLSDTVQGASRVEQVVIKPDSLSADVRTDAATIQRRTRQRALPSITSNIKDSSDPGTFDPALIDPGLIARLEQTLPATVGRTPSTSVTVTIAQRAGQRVPSMYFQFSGAEVVTTMAGDVIAK</sequence>
<name>A0A0B7NRH9_PROFF</name>